<proteinExistence type="inferred from homology"/>
<feature type="transmembrane region" description="Helical" evidence="5">
    <location>
        <begin position="275"/>
        <end position="301"/>
    </location>
</feature>
<feature type="transmembrane region" description="Helical" evidence="5">
    <location>
        <begin position="362"/>
        <end position="385"/>
    </location>
</feature>
<feature type="transmembrane region" description="Helical" evidence="5">
    <location>
        <begin position="456"/>
        <end position="477"/>
    </location>
</feature>
<feature type="transmembrane region" description="Helical" evidence="5">
    <location>
        <begin position="497"/>
        <end position="515"/>
    </location>
</feature>
<dbReference type="CDD" id="cd06261">
    <property type="entry name" value="TM_PBP2"/>
    <property type="match status" value="2"/>
</dbReference>
<sequence>MKRTGNLNLTRIVLAAFFLVAAVLPLFGMFSRLASPEARAVFGTEQFATACFNSIGVALTSTAISLAFALAMSWVLCRTNVRAKGVIAVVMTLPMLIPSLALGMGLVFLLGSNGVITNALGLDFSLYGFWGIVMGSVLYSFPSAFLLLYDVLKYEDASPYEAADVLGVPKRSQFLRITMPYLRKPLISAVFATFTLVVTDYGVPLMVGGKTTTLPVLMYQEVIGLLNYDTGVAIGFVLLIPAIVAFLIDVLNADKGKSSFVSKHFSIARSAVRDVLGYALAAIVSVAIILPLGSFVLVSFVKKYPVDMAVTFGNVGRALNMNAGDYWLNSIVIACLVALVGTALAYFAAYITARMGGRFAKLLHLVCITTLAIPGLVLGLSYVLFFKGSVLYGTLAILVLVNLVHFFASPYLMAYNSLGKANENLEAVGSTMGIGRASILKDVLIPQTMDTIIEMAGYFFVNCMVTISAVAFLATTLDMPLALLITDLDAQRLTECAAFVSLIILLTNIASKLVLAGIKKAIHRAEAPEAFAA</sequence>
<dbReference type="PANTHER" id="PTHR43496">
    <property type="entry name" value="PROTEIN LPLB"/>
    <property type="match status" value="1"/>
</dbReference>
<keyword evidence="2 5" id="KW-0812">Transmembrane</keyword>
<gene>
    <name evidence="7" type="ORF">C1871_04440</name>
</gene>
<feature type="domain" description="ABC transmembrane type-1" evidence="6">
    <location>
        <begin position="51"/>
        <end position="249"/>
    </location>
</feature>
<evidence type="ECO:0000256" key="3">
    <source>
        <dbReference type="ARBA" id="ARBA00022989"/>
    </source>
</evidence>
<comment type="subcellular location">
    <subcellularLocation>
        <location evidence="5">Cell membrane</location>
        <topology evidence="5">Multi-pass membrane protein</topology>
    </subcellularLocation>
    <subcellularLocation>
        <location evidence="1">Membrane</location>
        <topology evidence="1">Multi-pass membrane protein</topology>
    </subcellularLocation>
</comment>
<name>A0A369NAG8_EGGLN</name>
<evidence type="ECO:0000256" key="4">
    <source>
        <dbReference type="ARBA" id="ARBA00023136"/>
    </source>
</evidence>
<feature type="transmembrane region" description="Helical" evidence="5">
    <location>
        <begin position="54"/>
        <end position="77"/>
    </location>
</feature>
<protein>
    <submittedName>
        <fullName evidence="7">Phosphonate ABC transporter permease</fullName>
    </submittedName>
</protein>
<organism evidence="7 8">
    <name type="scientific">Eggerthella lenta</name>
    <name type="common">Eubacterium lentum</name>
    <dbReference type="NCBI Taxonomy" id="84112"/>
    <lineage>
        <taxon>Bacteria</taxon>
        <taxon>Bacillati</taxon>
        <taxon>Actinomycetota</taxon>
        <taxon>Coriobacteriia</taxon>
        <taxon>Eggerthellales</taxon>
        <taxon>Eggerthellaceae</taxon>
        <taxon>Eggerthella</taxon>
    </lineage>
</organism>
<dbReference type="InterPro" id="IPR000515">
    <property type="entry name" value="MetI-like"/>
</dbReference>
<dbReference type="Proteomes" id="UP000253857">
    <property type="component" value="Unassembled WGS sequence"/>
</dbReference>
<keyword evidence="3 5" id="KW-1133">Transmembrane helix</keyword>
<evidence type="ECO:0000256" key="5">
    <source>
        <dbReference type="RuleBase" id="RU363032"/>
    </source>
</evidence>
<evidence type="ECO:0000313" key="7">
    <source>
        <dbReference type="EMBL" id="RDB87684.1"/>
    </source>
</evidence>
<keyword evidence="5" id="KW-0813">Transport</keyword>
<dbReference type="GO" id="GO:0055085">
    <property type="term" value="P:transmembrane transport"/>
    <property type="evidence" value="ECO:0007669"/>
    <property type="project" value="InterPro"/>
</dbReference>
<dbReference type="PROSITE" id="PS50928">
    <property type="entry name" value="ABC_TM1"/>
    <property type="match status" value="2"/>
</dbReference>
<dbReference type="EMBL" id="PPTY01000004">
    <property type="protein sequence ID" value="RDB87684.1"/>
    <property type="molecule type" value="Genomic_DNA"/>
</dbReference>
<dbReference type="Pfam" id="PF00528">
    <property type="entry name" value="BPD_transp_1"/>
    <property type="match status" value="2"/>
</dbReference>
<dbReference type="SUPFAM" id="SSF161098">
    <property type="entry name" value="MetI-like"/>
    <property type="match status" value="2"/>
</dbReference>
<evidence type="ECO:0000256" key="1">
    <source>
        <dbReference type="ARBA" id="ARBA00004141"/>
    </source>
</evidence>
<comment type="similarity">
    <text evidence="5">Belongs to the binding-protein-dependent transport system permease family.</text>
</comment>
<feature type="transmembrane region" description="Helical" evidence="5">
    <location>
        <begin position="12"/>
        <end position="34"/>
    </location>
</feature>
<evidence type="ECO:0000259" key="6">
    <source>
        <dbReference type="PROSITE" id="PS50928"/>
    </source>
</evidence>
<feature type="transmembrane region" description="Helical" evidence="5">
    <location>
        <begin position="391"/>
        <end position="412"/>
    </location>
</feature>
<reference evidence="7 8" key="1">
    <citation type="journal article" date="2018" name="Elife">
        <title>Discovery and characterization of a prevalent human gut bacterial enzyme sufficient for the inactivation of a family of plant toxins.</title>
        <authorList>
            <person name="Koppel N."/>
            <person name="Bisanz J.E."/>
            <person name="Pandelia M.E."/>
            <person name="Turnbaugh P.J."/>
            <person name="Balskus E.P."/>
        </authorList>
    </citation>
    <scope>NUCLEOTIDE SEQUENCE [LARGE SCALE GENOMIC DNA]</scope>
    <source>
        <strain evidence="7 8">FAA1-1-60AUCSF</strain>
    </source>
</reference>
<dbReference type="Gene3D" id="1.10.3720.10">
    <property type="entry name" value="MetI-like"/>
    <property type="match status" value="2"/>
</dbReference>
<feature type="transmembrane region" description="Helical" evidence="5">
    <location>
        <begin position="129"/>
        <end position="149"/>
    </location>
</feature>
<keyword evidence="4 5" id="KW-0472">Membrane</keyword>
<feature type="domain" description="ABC transmembrane type-1" evidence="6">
    <location>
        <begin position="327"/>
        <end position="515"/>
    </location>
</feature>
<comment type="caution">
    <text evidence="7">The sequence shown here is derived from an EMBL/GenBank/DDBJ whole genome shotgun (WGS) entry which is preliminary data.</text>
</comment>
<dbReference type="AlphaFoldDB" id="A0A369NAG8"/>
<feature type="transmembrane region" description="Helical" evidence="5">
    <location>
        <begin position="186"/>
        <end position="207"/>
    </location>
</feature>
<dbReference type="InterPro" id="IPR035906">
    <property type="entry name" value="MetI-like_sf"/>
</dbReference>
<feature type="transmembrane region" description="Helical" evidence="5">
    <location>
        <begin position="326"/>
        <end position="350"/>
    </location>
</feature>
<dbReference type="RefSeq" id="WP_035585051.1">
    <property type="nucleotide sequence ID" value="NZ_PPTY01000004.1"/>
</dbReference>
<evidence type="ECO:0000256" key="2">
    <source>
        <dbReference type="ARBA" id="ARBA00022692"/>
    </source>
</evidence>
<accession>A0A369NAG8</accession>
<feature type="transmembrane region" description="Helical" evidence="5">
    <location>
        <begin position="86"/>
        <end position="109"/>
    </location>
</feature>
<feature type="transmembrane region" description="Helical" evidence="5">
    <location>
        <begin position="232"/>
        <end position="254"/>
    </location>
</feature>
<evidence type="ECO:0000313" key="8">
    <source>
        <dbReference type="Proteomes" id="UP000253857"/>
    </source>
</evidence>
<dbReference type="PANTHER" id="PTHR43496:SF1">
    <property type="entry name" value="POLYGALACTURONAN_RHAMNOGALACTURONAN TRANSPORT SYSTEM PERMEASE PROTEIN YTEP"/>
    <property type="match status" value="1"/>
</dbReference>
<dbReference type="GO" id="GO:0005886">
    <property type="term" value="C:plasma membrane"/>
    <property type="evidence" value="ECO:0007669"/>
    <property type="project" value="UniProtKB-SubCell"/>
</dbReference>